<sequence length="89" mass="9640">MRQEGEVAFQRTPQCAVSAPPHPMGLSRLYVFDASWTECGRDPGAIFPKRRHGPRQTRSSGCSTDNDGKNEYGAANGLPPLRSSAGGHR</sequence>
<organism evidence="2 3">
    <name type="scientific">Cystoisospora suis</name>
    <dbReference type="NCBI Taxonomy" id="483139"/>
    <lineage>
        <taxon>Eukaryota</taxon>
        <taxon>Sar</taxon>
        <taxon>Alveolata</taxon>
        <taxon>Apicomplexa</taxon>
        <taxon>Conoidasida</taxon>
        <taxon>Coccidia</taxon>
        <taxon>Eucoccidiorida</taxon>
        <taxon>Eimeriorina</taxon>
        <taxon>Sarcocystidae</taxon>
        <taxon>Cystoisospora</taxon>
    </lineage>
</organism>
<dbReference type="GeneID" id="94432939"/>
<feature type="compositionally biased region" description="Polar residues" evidence="1">
    <location>
        <begin position="56"/>
        <end position="65"/>
    </location>
</feature>
<feature type="region of interest" description="Disordered" evidence="1">
    <location>
        <begin position="42"/>
        <end position="89"/>
    </location>
</feature>
<accession>A0A2C6KJA8</accession>
<name>A0A2C6KJA8_9APIC</name>
<comment type="caution">
    <text evidence="2">The sequence shown here is derived from an EMBL/GenBank/DDBJ whole genome shotgun (WGS) entry which is preliminary data.</text>
</comment>
<evidence type="ECO:0000256" key="1">
    <source>
        <dbReference type="SAM" id="MobiDB-lite"/>
    </source>
</evidence>
<keyword evidence="3" id="KW-1185">Reference proteome</keyword>
<gene>
    <name evidence="2" type="ORF">CSUI_009615</name>
</gene>
<dbReference type="EMBL" id="MIGC01005807">
    <property type="protein sequence ID" value="PHJ16565.1"/>
    <property type="molecule type" value="Genomic_DNA"/>
</dbReference>
<feature type="non-terminal residue" evidence="2">
    <location>
        <position position="89"/>
    </location>
</feature>
<protein>
    <submittedName>
        <fullName evidence="2">Uncharacterized protein</fullName>
    </submittedName>
</protein>
<evidence type="ECO:0000313" key="2">
    <source>
        <dbReference type="EMBL" id="PHJ16565.1"/>
    </source>
</evidence>
<proteinExistence type="predicted"/>
<dbReference type="AlphaFoldDB" id="A0A2C6KJA8"/>
<dbReference type="Proteomes" id="UP000221165">
    <property type="component" value="Unassembled WGS sequence"/>
</dbReference>
<dbReference type="RefSeq" id="XP_067918292.1">
    <property type="nucleotide sequence ID" value="XM_068069728.1"/>
</dbReference>
<reference evidence="2 3" key="1">
    <citation type="journal article" date="2017" name="Int. J. Parasitol.">
        <title>The genome of the protozoan parasite Cystoisospora suis and a reverse vaccinology approach to identify vaccine candidates.</title>
        <authorList>
            <person name="Palmieri N."/>
            <person name="Shrestha A."/>
            <person name="Ruttkowski B."/>
            <person name="Beck T."/>
            <person name="Vogl C."/>
            <person name="Tomley F."/>
            <person name="Blake D.P."/>
            <person name="Joachim A."/>
        </authorList>
    </citation>
    <scope>NUCLEOTIDE SEQUENCE [LARGE SCALE GENOMIC DNA]</scope>
    <source>
        <strain evidence="2 3">Wien I</strain>
    </source>
</reference>
<dbReference type="VEuPathDB" id="ToxoDB:CSUI_009615"/>
<evidence type="ECO:0000313" key="3">
    <source>
        <dbReference type="Proteomes" id="UP000221165"/>
    </source>
</evidence>